<keyword evidence="7 13" id="KW-0472">Membrane</keyword>
<evidence type="ECO:0000313" key="14">
    <source>
        <dbReference type="EMBL" id="CAD7285114.1"/>
    </source>
</evidence>
<protein>
    <recommendedName>
        <fullName evidence="11">Scavenger receptor class B member 1</fullName>
    </recommendedName>
    <alternativeName>
        <fullName evidence="12">SR-BI</fullName>
    </alternativeName>
</protein>
<evidence type="ECO:0000256" key="10">
    <source>
        <dbReference type="ARBA" id="ARBA00023180"/>
    </source>
</evidence>
<evidence type="ECO:0000256" key="4">
    <source>
        <dbReference type="ARBA" id="ARBA00022475"/>
    </source>
</evidence>
<dbReference type="PRINTS" id="PR01609">
    <property type="entry name" value="CD36FAMILY"/>
</dbReference>
<gene>
    <name evidence="14" type="ORF">NMOB1V02_LOCUS12716</name>
</gene>
<sequence>MQTMKLVKPEERYRFSELLCMFKAWAAMGATGVVALIFGLLTVVYFQDLITMVIHKELEMKNGSEPLELYLEPPVEPITKVYFFNLTNAEKTLSGDIPILEEVGPYVYREKWEKVVDKFDDKNKTVTFRLKTIKYFMPRESAGKE</sequence>
<comment type="subcellular location">
    <subcellularLocation>
        <location evidence="2">Cell membrane</location>
        <topology evidence="2">Multi-pass membrane protein</topology>
    </subcellularLocation>
    <subcellularLocation>
        <location evidence="1">Membrane</location>
        <location evidence="1">Caveola</location>
        <topology evidence="1">Multi-pass membrane protein</topology>
    </subcellularLocation>
</comment>
<evidence type="ECO:0000256" key="2">
    <source>
        <dbReference type="ARBA" id="ARBA00004651"/>
    </source>
</evidence>
<dbReference type="InterPro" id="IPR002159">
    <property type="entry name" value="CD36_fam"/>
</dbReference>
<evidence type="ECO:0000256" key="7">
    <source>
        <dbReference type="ARBA" id="ARBA00023136"/>
    </source>
</evidence>
<dbReference type="OrthoDB" id="18585at2759"/>
<dbReference type="Pfam" id="PF01130">
    <property type="entry name" value="CD36"/>
    <property type="match status" value="1"/>
</dbReference>
<evidence type="ECO:0000256" key="1">
    <source>
        <dbReference type="ARBA" id="ARBA00004189"/>
    </source>
</evidence>
<comment type="similarity">
    <text evidence="3">Belongs to the CD36 family.</text>
</comment>
<proteinExistence type="inferred from homology"/>
<dbReference type="Proteomes" id="UP000678499">
    <property type="component" value="Unassembled WGS sequence"/>
</dbReference>
<evidence type="ECO:0000256" key="13">
    <source>
        <dbReference type="SAM" id="Phobius"/>
    </source>
</evidence>
<dbReference type="EMBL" id="CAJPEX010011802">
    <property type="protein sequence ID" value="CAG0925266.1"/>
    <property type="molecule type" value="Genomic_DNA"/>
</dbReference>
<keyword evidence="9" id="KW-0675">Receptor</keyword>
<dbReference type="GO" id="GO:0005737">
    <property type="term" value="C:cytoplasm"/>
    <property type="evidence" value="ECO:0007669"/>
    <property type="project" value="TreeGrafter"/>
</dbReference>
<evidence type="ECO:0000256" key="12">
    <source>
        <dbReference type="ARBA" id="ARBA00042244"/>
    </source>
</evidence>
<dbReference type="EMBL" id="OA893839">
    <property type="protein sequence ID" value="CAD7285114.1"/>
    <property type="molecule type" value="Genomic_DNA"/>
</dbReference>
<evidence type="ECO:0000256" key="11">
    <source>
        <dbReference type="ARBA" id="ARBA00040821"/>
    </source>
</evidence>
<evidence type="ECO:0000256" key="5">
    <source>
        <dbReference type="ARBA" id="ARBA00022692"/>
    </source>
</evidence>
<feature type="transmembrane region" description="Helical" evidence="13">
    <location>
        <begin position="21"/>
        <end position="46"/>
    </location>
</feature>
<evidence type="ECO:0000313" key="15">
    <source>
        <dbReference type="Proteomes" id="UP000678499"/>
    </source>
</evidence>
<dbReference type="GO" id="GO:0005044">
    <property type="term" value="F:scavenger receptor activity"/>
    <property type="evidence" value="ECO:0007669"/>
    <property type="project" value="TreeGrafter"/>
</dbReference>
<keyword evidence="5 13" id="KW-0812">Transmembrane</keyword>
<feature type="non-terminal residue" evidence="14">
    <location>
        <position position="145"/>
    </location>
</feature>
<keyword evidence="4" id="KW-1003">Cell membrane</keyword>
<accession>A0A7R9C0V7</accession>
<evidence type="ECO:0000256" key="3">
    <source>
        <dbReference type="ARBA" id="ARBA00010532"/>
    </source>
</evidence>
<keyword evidence="10" id="KW-0325">Glycoprotein</keyword>
<dbReference type="PANTHER" id="PTHR11923">
    <property type="entry name" value="SCAVENGER RECEPTOR CLASS B TYPE-1 SR-B1"/>
    <property type="match status" value="1"/>
</dbReference>
<dbReference type="AlphaFoldDB" id="A0A7R9C0V7"/>
<evidence type="ECO:0000256" key="6">
    <source>
        <dbReference type="ARBA" id="ARBA00022989"/>
    </source>
</evidence>
<dbReference type="PANTHER" id="PTHR11923:SF110">
    <property type="entry name" value="SCAVENGER RECEPTOR CLASS B MEMBER 1"/>
    <property type="match status" value="1"/>
</dbReference>
<evidence type="ECO:0000256" key="9">
    <source>
        <dbReference type="ARBA" id="ARBA00023170"/>
    </source>
</evidence>
<organism evidence="14">
    <name type="scientific">Notodromas monacha</name>
    <dbReference type="NCBI Taxonomy" id="399045"/>
    <lineage>
        <taxon>Eukaryota</taxon>
        <taxon>Metazoa</taxon>
        <taxon>Ecdysozoa</taxon>
        <taxon>Arthropoda</taxon>
        <taxon>Crustacea</taxon>
        <taxon>Oligostraca</taxon>
        <taxon>Ostracoda</taxon>
        <taxon>Podocopa</taxon>
        <taxon>Podocopida</taxon>
        <taxon>Cypridocopina</taxon>
        <taxon>Cypridoidea</taxon>
        <taxon>Cyprididae</taxon>
        <taxon>Notodromas</taxon>
    </lineage>
</organism>
<reference evidence="14" key="1">
    <citation type="submission" date="2020-11" db="EMBL/GenBank/DDBJ databases">
        <authorList>
            <person name="Tran Van P."/>
        </authorList>
    </citation>
    <scope>NUCLEOTIDE SEQUENCE</scope>
</reference>
<keyword evidence="15" id="KW-1185">Reference proteome</keyword>
<keyword evidence="6 13" id="KW-1133">Transmembrane helix</keyword>
<evidence type="ECO:0000256" key="8">
    <source>
        <dbReference type="ARBA" id="ARBA00023157"/>
    </source>
</evidence>
<name>A0A7R9C0V7_9CRUS</name>
<keyword evidence="8" id="KW-1015">Disulfide bond</keyword>
<dbReference type="GO" id="GO:0005901">
    <property type="term" value="C:caveola"/>
    <property type="evidence" value="ECO:0007669"/>
    <property type="project" value="UniProtKB-SubCell"/>
</dbReference>